<keyword evidence="8" id="KW-1185">Reference proteome</keyword>
<evidence type="ECO:0000259" key="6">
    <source>
        <dbReference type="Pfam" id="PF04085"/>
    </source>
</evidence>
<dbReference type="Gene3D" id="2.40.10.350">
    <property type="entry name" value="Rod shape-determining protein MreC, domain 2"/>
    <property type="match status" value="1"/>
</dbReference>
<dbReference type="Gene3D" id="2.40.10.340">
    <property type="entry name" value="Rod shape-determining protein MreC, domain 1"/>
    <property type="match status" value="1"/>
</dbReference>
<sequence length="271" mass="28475">MTLDHVNDGAAVDPLRRLAGEVYGPAESGMDTVVGPVLAVPHWLRSHRDLAAEVDALQSDNDRLRSQLASSDYDRNRLQEYDDLTATAESLGYALVPARVVAIGPAQSFSRTVTIDAGSRAGLVPDQTVVNGDGLVGRVLRTTATTATVLLVADADSTVGGRVGKSMKVGFLHGRGDLGQDARLDLELVDQSYVPAQGETVVTWGSQDGAPYVSGVPVGTVESVYSSLRETTQRAVITPFVDFSALDVVGVVVPSGTDSDRGVIEVDGSVR</sequence>
<dbReference type="Proteomes" id="UP000502996">
    <property type="component" value="Chromosome"/>
</dbReference>
<dbReference type="InterPro" id="IPR042177">
    <property type="entry name" value="Cell/Rod_1"/>
</dbReference>
<name>A0A6G6WKU6_9ACTN</name>
<evidence type="ECO:0000256" key="4">
    <source>
        <dbReference type="ARBA" id="ARBA00032089"/>
    </source>
</evidence>
<dbReference type="GO" id="GO:0005886">
    <property type="term" value="C:plasma membrane"/>
    <property type="evidence" value="ECO:0007669"/>
    <property type="project" value="TreeGrafter"/>
</dbReference>
<organism evidence="7 8">
    <name type="scientific">Nocardioides anomalus</name>
    <dbReference type="NCBI Taxonomy" id="2712223"/>
    <lineage>
        <taxon>Bacteria</taxon>
        <taxon>Bacillati</taxon>
        <taxon>Actinomycetota</taxon>
        <taxon>Actinomycetes</taxon>
        <taxon>Propionibacteriales</taxon>
        <taxon>Nocardioidaceae</taxon>
        <taxon>Nocardioides</taxon>
    </lineage>
</organism>
<evidence type="ECO:0000313" key="8">
    <source>
        <dbReference type="Proteomes" id="UP000502996"/>
    </source>
</evidence>
<dbReference type="PIRSF" id="PIRSF038471">
    <property type="entry name" value="MreC"/>
    <property type="match status" value="1"/>
</dbReference>
<keyword evidence="3 5" id="KW-0133">Cell shape</keyword>
<dbReference type="PANTHER" id="PTHR34138:SF1">
    <property type="entry name" value="CELL SHAPE-DETERMINING PROTEIN MREC"/>
    <property type="match status" value="1"/>
</dbReference>
<evidence type="ECO:0000256" key="1">
    <source>
        <dbReference type="ARBA" id="ARBA00009369"/>
    </source>
</evidence>
<proteinExistence type="inferred from homology"/>
<evidence type="ECO:0000256" key="5">
    <source>
        <dbReference type="PIRNR" id="PIRNR038471"/>
    </source>
</evidence>
<protein>
    <recommendedName>
        <fullName evidence="2 5">Cell shape-determining protein MreC</fullName>
    </recommendedName>
    <alternativeName>
        <fullName evidence="4 5">Cell shape protein MreC</fullName>
    </alternativeName>
</protein>
<dbReference type="KEGG" id="nano:G5V58_04945"/>
<dbReference type="InterPro" id="IPR042175">
    <property type="entry name" value="Cell/Rod_MreC_2"/>
</dbReference>
<feature type="domain" description="Rod shape-determining protein MreC beta-barrel core" evidence="6">
    <location>
        <begin position="107"/>
        <end position="252"/>
    </location>
</feature>
<accession>A0A6G6WKU6</accession>
<dbReference type="Pfam" id="PF04085">
    <property type="entry name" value="MreC"/>
    <property type="match status" value="1"/>
</dbReference>
<dbReference type="InterPro" id="IPR055342">
    <property type="entry name" value="MreC_beta-barrel_core"/>
</dbReference>
<evidence type="ECO:0000313" key="7">
    <source>
        <dbReference type="EMBL" id="QIG45763.1"/>
    </source>
</evidence>
<gene>
    <name evidence="7" type="ORF">G5V58_04945</name>
</gene>
<comment type="function">
    <text evidence="5">Involved in formation and maintenance of cell shape.</text>
</comment>
<dbReference type="AlphaFoldDB" id="A0A6G6WKU6"/>
<evidence type="ECO:0000256" key="2">
    <source>
        <dbReference type="ARBA" id="ARBA00013855"/>
    </source>
</evidence>
<dbReference type="EMBL" id="CP049257">
    <property type="protein sequence ID" value="QIG45763.1"/>
    <property type="molecule type" value="Genomic_DNA"/>
</dbReference>
<evidence type="ECO:0000256" key="3">
    <source>
        <dbReference type="ARBA" id="ARBA00022960"/>
    </source>
</evidence>
<dbReference type="PANTHER" id="PTHR34138">
    <property type="entry name" value="CELL SHAPE-DETERMINING PROTEIN MREC"/>
    <property type="match status" value="1"/>
</dbReference>
<dbReference type="GO" id="GO:0008360">
    <property type="term" value="P:regulation of cell shape"/>
    <property type="evidence" value="ECO:0007669"/>
    <property type="project" value="UniProtKB-KW"/>
</dbReference>
<comment type="similarity">
    <text evidence="1 5">Belongs to the MreC family.</text>
</comment>
<reference evidence="7 8" key="1">
    <citation type="submission" date="2020-02" db="EMBL/GenBank/DDBJ databases">
        <title>Full genome sequence of Nocardioides sp. R-3366.</title>
        <authorList>
            <person name="Im W.-T."/>
        </authorList>
    </citation>
    <scope>NUCLEOTIDE SEQUENCE [LARGE SCALE GENOMIC DNA]</scope>
    <source>
        <strain evidence="7 8">R-3366</strain>
    </source>
</reference>
<dbReference type="InterPro" id="IPR007221">
    <property type="entry name" value="MreC"/>
</dbReference>